<organism evidence="2 3">
    <name type="scientific">Candidatus Azambacteria bacterium GW2011_GWA2_39_10</name>
    <dbReference type="NCBI Taxonomy" id="1618611"/>
    <lineage>
        <taxon>Bacteria</taxon>
        <taxon>Candidatus Azamiibacteriota</taxon>
    </lineage>
</organism>
<keyword evidence="1" id="KW-1133">Transmembrane helix</keyword>
<dbReference type="InterPro" id="IPR036249">
    <property type="entry name" value="Thioredoxin-like_sf"/>
</dbReference>
<gene>
    <name evidence="2" type="ORF">UT16_C0031G0010</name>
</gene>
<dbReference type="PANTHER" id="PTHR34573">
    <property type="entry name" value="VKC DOMAIN-CONTAINING PROTEIN"/>
    <property type="match status" value="1"/>
</dbReference>
<accession>A0A0G0NY62</accession>
<evidence type="ECO:0000256" key="1">
    <source>
        <dbReference type="SAM" id="Phobius"/>
    </source>
</evidence>
<reference evidence="2" key="1">
    <citation type="journal article" date="2015" name="Nature">
        <title>rRNA introns, odd ribosomes, and small enigmatic genomes across a large radiation of phyla.</title>
        <authorList>
            <person name="Brown C.T."/>
            <person name="Hug L.A."/>
            <person name="Thomas B.C."/>
            <person name="Sharon I."/>
            <person name="Castelle C.J."/>
            <person name="Singh A."/>
            <person name="Wilkins M.J."/>
            <person name="Williams K.H."/>
            <person name="Banfield J.F."/>
        </authorList>
    </citation>
    <scope>NUCLEOTIDE SEQUENCE [LARGE SCALE GENOMIC DNA]</scope>
</reference>
<keyword evidence="1" id="KW-0472">Membrane</keyword>
<sequence>MNKTNKNLIILTIIIVAMFGAIYQFYPIKLQLSVGKYDEFAKCLAIKRTIMYGADWCPHCQNEKKAFGDSFRFVPYVECPLEPKQCLDAGIKVYPTWIFSDGRKLVGEQGLKKLSEVSGCQL</sequence>
<evidence type="ECO:0000313" key="2">
    <source>
        <dbReference type="EMBL" id="KKQ90749.1"/>
    </source>
</evidence>
<evidence type="ECO:0000313" key="3">
    <source>
        <dbReference type="Proteomes" id="UP000034706"/>
    </source>
</evidence>
<dbReference type="Proteomes" id="UP000034706">
    <property type="component" value="Unassembled WGS sequence"/>
</dbReference>
<keyword evidence="1" id="KW-0812">Transmembrane</keyword>
<proteinExistence type="predicted"/>
<comment type="caution">
    <text evidence="2">The sequence shown here is derived from an EMBL/GenBank/DDBJ whole genome shotgun (WGS) entry which is preliminary data.</text>
</comment>
<dbReference type="PANTHER" id="PTHR34573:SF1">
    <property type="entry name" value="VITAMIN K EPOXIDE REDUCTASE DOMAIN-CONTAINING PROTEIN"/>
    <property type="match status" value="1"/>
</dbReference>
<dbReference type="EMBL" id="LBVT01000031">
    <property type="protein sequence ID" value="KKQ90749.1"/>
    <property type="molecule type" value="Genomic_DNA"/>
</dbReference>
<feature type="transmembrane region" description="Helical" evidence="1">
    <location>
        <begin position="7"/>
        <end position="26"/>
    </location>
</feature>
<dbReference type="SUPFAM" id="SSF52833">
    <property type="entry name" value="Thioredoxin-like"/>
    <property type="match status" value="1"/>
</dbReference>
<dbReference type="AlphaFoldDB" id="A0A0G0NY62"/>
<dbReference type="Gene3D" id="3.40.30.10">
    <property type="entry name" value="Glutaredoxin"/>
    <property type="match status" value="1"/>
</dbReference>
<name>A0A0G0NY62_9BACT</name>
<protein>
    <submittedName>
        <fullName evidence="2">VKORC1/thioredoxin domain protein</fullName>
    </submittedName>
</protein>